<dbReference type="OrthoDB" id="3352408at2759"/>
<dbReference type="GO" id="GO:0006813">
    <property type="term" value="P:potassium ion transport"/>
    <property type="evidence" value="ECO:0007669"/>
    <property type="project" value="UniProtKB-KW"/>
</dbReference>
<feature type="transmembrane region" description="Helical" evidence="23">
    <location>
        <begin position="289"/>
        <end position="308"/>
    </location>
</feature>
<dbReference type="FunFam" id="3.40.50.1000:FF:000047">
    <property type="entry name" value="Sodium P-type ATPase"/>
    <property type="match status" value="1"/>
</dbReference>
<dbReference type="Pfam" id="PF00689">
    <property type="entry name" value="Cation_ATPase_C"/>
    <property type="match status" value="1"/>
</dbReference>
<dbReference type="SFLD" id="SFLDF00027">
    <property type="entry name" value="p-type_atpase"/>
    <property type="match status" value="1"/>
</dbReference>
<evidence type="ECO:0000313" key="26">
    <source>
        <dbReference type="Proteomes" id="UP000887226"/>
    </source>
</evidence>
<dbReference type="Gene3D" id="3.40.50.1000">
    <property type="entry name" value="HAD superfamily/HAD-like"/>
    <property type="match status" value="1"/>
</dbReference>
<feature type="transmembrane region" description="Helical" evidence="23">
    <location>
        <begin position="69"/>
        <end position="87"/>
    </location>
</feature>
<evidence type="ECO:0000256" key="12">
    <source>
        <dbReference type="ARBA" id="ARBA00022967"/>
    </source>
</evidence>
<dbReference type="PRINTS" id="PR00119">
    <property type="entry name" value="CATATPASE"/>
</dbReference>
<feature type="transmembrane region" description="Helical" evidence="23">
    <location>
        <begin position="320"/>
        <end position="345"/>
    </location>
</feature>
<dbReference type="NCBIfam" id="TIGR01494">
    <property type="entry name" value="ATPase_P-type"/>
    <property type="match status" value="3"/>
</dbReference>
<feature type="transmembrane region" description="Helical" evidence="23">
    <location>
        <begin position="888"/>
        <end position="919"/>
    </location>
</feature>
<accession>A0A9P7YVZ6</accession>
<keyword evidence="26" id="KW-1185">Reference proteome</keyword>
<dbReference type="InterPro" id="IPR006068">
    <property type="entry name" value="ATPase_P-typ_cation-transptr_C"/>
</dbReference>
<dbReference type="SUPFAM" id="SSF56784">
    <property type="entry name" value="HAD-like"/>
    <property type="match status" value="1"/>
</dbReference>
<evidence type="ECO:0000256" key="22">
    <source>
        <dbReference type="SAM" id="MobiDB-lite"/>
    </source>
</evidence>
<keyword evidence="11" id="KW-0630">Potassium</keyword>
<keyword evidence="15" id="KW-0406">Ion transport</keyword>
<evidence type="ECO:0000256" key="1">
    <source>
        <dbReference type="ARBA" id="ARBA00001946"/>
    </source>
</evidence>
<feature type="region of interest" description="Disordered" evidence="22">
    <location>
        <begin position="1080"/>
        <end position="1120"/>
    </location>
</feature>
<evidence type="ECO:0000256" key="8">
    <source>
        <dbReference type="ARBA" id="ARBA00022741"/>
    </source>
</evidence>
<evidence type="ECO:0000256" key="2">
    <source>
        <dbReference type="ARBA" id="ARBA00004651"/>
    </source>
</evidence>
<dbReference type="Gene3D" id="2.70.150.10">
    <property type="entry name" value="Calcium-transporting ATPase, cytoplasmic transduction domain A"/>
    <property type="match status" value="1"/>
</dbReference>
<comment type="similarity">
    <text evidence="18">Belongs to the cation transport ATPase (P-type) (TC 3.A.3) family. Type IID subfamily.</text>
</comment>
<evidence type="ECO:0000256" key="10">
    <source>
        <dbReference type="ARBA" id="ARBA00022842"/>
    </source>
</evidence>
<dbReference type="GO" id="GO:0008554">
    <property type="term" value="F:P-type sodium transporter activity"/>
    <property type="evidence" value="ECO:0007669"/>
    <property type="project" value="UniProtKB-EC"/>
</dbReference>
<dbReference type="GO" id="GO:0046872">
    <property type="term" value="F:metal ion binding"/>
    <property type="evidence" value="ECO:0007669"/>
    <property type="project" value="UniProtKB-KW"/>
</dbReference>
<comment type="catalytic activity">
    <reaction evidence="21">
        <text>Na(+)(in) + ATP + H2O = Na(+)(out) + ADP + phosphate + H(+)</text>
        <dbReference type="Rhea" id="RHEA:14633"/>
        <dbReference type="ChEBI" id="CHEBI:15377"/>
        <dbReference type="ChEBI" id="CHEBI:15378"/>
        <dbReference type="ChEBI" id="CHEBI:29101"/>
        <dbReference type="ChEBI" id="CHEBI:30616"/>
        <dbReference type="ChEBI" id="CHEBI:43474"/>
        <dbReference type="ChEBI" id="CHEBI:456216"/>
        <dbReference type="EC" id="7.2.2.3"/>
    </reaction>
    <physiologicalReaction direction="left-to-right" evidence="21">
        <dbReference type="Rhea" id="RHEA:14634"/>
    </physiologicalReaction>
</comment>
<dbReference type="PROSITE" id="PS00154">
    <property type="entry name" value="ATPASE_E1_E2"/>
    <property type="match status" value="1"/>
</dbReference>
<evidence type="ECO:0000256" key="16">
    <source>
        <dbReference type="ARBA" id="ARBA00023136"/>
    </source>
</evidence>
<feature type="transmembrane region" description="Helical" evidence="23">
    <location>
        <begin position="939"/>
        <end position="959"/>
    </location>
</feature>
<dbReference type="InterPro" id="IPR044492">
    <property type="entry name" value="P_typ_ATPase_HD_dom"/>
</dbReference>
<keyword evidence="17" id="KW-0739">Sodium transport</keyword>
<feature type="domain" description="Cation-transporting P-type ATPase N-terminal" evidence="24">
    <location>
        <begin position="13"/>
        <end position="89"/>
    </location>
</feature>
<evidence type="ECO:0000256" key="17">
    <source>
        <dbReference type="ARBA" id="ARBA00023201"/>
    </source>
</evidence>
<protein>
    <recommendedName>
        <fullName evidence="19">P-type Na(+) transporter</fullName>
        <ecNumber evidence="19">7.2.2.3</ecNumber>
    </recommendedName>
</protein>
<dbReference type="Pfam" id="PF00690">
    <property type="entry name" value="Cation_ATPase_N"/>
    <property type="match status" value="1"/>
</dbReference>
<sequence>MAKIKKPTGPQTDKHALLLSVAEVVGQLHTNLDTGLTSQAVKEIQKTHPPNVLNGEGAISWYKILLKQIFNAMVLVLVFAMIVSFAVEDYIEGGVLVAVIILNVTIAFFQEFKAEKDMDALKNLASPSARVIRDGKTEVVPSAEVVPGDICVLKTGDTVPADLRLFEVMSLYCDEKLLTGEAEPVEKVTDSNTNAVATEVAVGDRINIAHSTTPVTKGRGKGIVISTGMNTEVGKIAAGTNGKKPRKLGRSMSTKYGALQPVKGGFRRVFDVAGKFLGITEGTPLQKKLAATAYILLGCALILALIVFGVNKLNITGEVAIYAISTGIAIIPESLIAVLTITMVVGMNEMRKAKVVVRDLSALEALGGITNICSDKTGTLTQGAMIVKKVWMHGVGILTVLHATNASDPTEGTFTLDKDTGKMDEPWEKVGNTDFDQQRSTAGLKFDVPSDDEQPEKLIDKGRPAHEVEMTSGLKALLRSAALCNLASVRQETEGEDQGMWKTNGEPTEIALQVFAHRFDQGKRIFESAGWEQLAEFPFNSTIKRMSVMYRCLDSDDLLVFSKGAVERILDLCTSVGVGNNNEPLDDDLKQTVLREMDRFAGQGQRVLAIATRTWTKKWSEDKKAGNDDKLRAEVEQDLTLLGLVGIYDPPRDESKDAVRECSDAGIKVHMLTGDHPATAEAIAKEIGIIPKSTNGLPHAVAESIVKKATDFDAMTDAEIDGMQELPLVIARCAPHTKTRMIEALRRRGLYMAMTGDGVNDAPSLASSDVGIAMGLAGSDVAKGAAKIVLMDDNFSSIVGAIREGRRLFDNIQKFILHLLTSNVGEVILLIAGLGFQDTNGFSVFPLSPLQILWINMITSSFPAFGLGKEKAASDIMRRPPHDNKKGIFTTQVLVDMLVYGFLMGTCTLMTFVIVVYGANGGQLGVDCNKAFSDSCGPVFRARAAVFAELTWLILISAWEFKSLRRSMFNLDPYSESRFPVFKEIYENKFLFWSVIIGGLSVFPTIYIPGLNTKVFKHAGIGWEWALSFGAIFIYVTGVELWKAIKRRWHIFERGDEDLNEEEQRLSRSKRLSFRQGSFTQARSFSSFSKISRRATKGSTVAHEEKRAPSDPQVPRVRSA</sequence>
<dbReference type="Pfam" id="PF13246">
    <property type="entry name" value="Cation_ATPase"/>
    <property type="match status" value="1"/>
</dbReference>
<evidence type="ECO:0000256" key="13">
    <source>
        <dbReference type="ARBA" id="ARBA00022989"/>
    </source>
</evidence>
<dbReference type="InterPro" id="IPR004014">
    <property type="entry name" value="ATPase_P-typ_cation-transptr_N"/>
</dbReference>
<dbReference type="InterPro" id="IPR023214">
    <property type="entry name" value="HAD_sf"/>
</dbReference>
<dbReference type="FunFam" id="1.20.1110.10:FF:000015">
    <property type="entry name" value="Sodium ion P-type ATPase"/>
    <property type="match status" value="1"/>
</dbReference>
<dbReference type="SUPFAM" id="SSF81665">
    <property type="entry name" value="Calcium ATPase, transmembrane domain M"/>
    <property type="match status" value="1"/>
</dbReference>
<evidence type="ECO:0000256" key="9">
    <source>
        <dbReference type="ARBA" id="ARBA00022840"/>
    </source>
</evidence>
<keyword evidence="16 23" id="KW-0472">Membrane</keyword>
<dbReference type="InterPro" id="IPR023298">
    <property type="entry name" value="ATPase_P-typ_TM_dom_sf"/>
</dbReference>
<comment type="cofactor">
    <cofactor evidence="1">
        <name>Mg(2+)</name>
        <dbReference type="ChEBI" id="CHEBI:18420"/>
    </cofactor>
</comment>
<dbReference type="EC" id="7.2.2.3" evidence="19"/>
<dbReference type="Gene3D" id="3.40.1110.10">
    <property type="entry name" value="Calcium-transporting ATPase, cytoplasmic domain N"/>
    <property type="match status" value="1"/>
</dbReference>
<evidence type="ECO:0000259" key="24">
    <source>
        <dbReference type="SMART" id="SM00831"/>
    </source>
</evidence>
<comment type="catalytic activity">
    <reaction evidence="20">
        <text>K(+)(in) + ATP + H2O = K(+)(out) + ADP + phosphate + H(+)</text>
        <dbReference type="Rhea" id="RHEA:75815"/>
        <dbReference type="ChEBI" id="CHEBI:15377"/>
        <dbReference type="ChEBI" id="CHEBI:15378"/>
        <dbReference type="ChEBI" id="CHEBI:29103"/>
        <dbReference type="ChEBI" id="CHEBI:30616"/>
        <dbReference type="ChEBI" id="CHEBI:43474"/>
        <dbReference type="ChEBI" id="CHEBI:456216"/>
    </reaction>
</comment>
<feature type="transmembrane region" description="Helical" evidence="23">
    <location>
        <begin position="990"/>
        <end position="1010"/>
    </location>
</feature>
<keyword evidence="5" id="KW-0633">Potassium transport</keyword>
<feature type="transmembrane region" description="Helical" evidence="23">
    <location>
        <begin position="93"/>
        <end position="112"/>
    </location>
</feature>
<name>A0A9P7YVZ6_9HELO</name>
<evidence type="ECO:0000256" key="3">
    <source>
        <dbReference type="ARBA" id="ARBA00022448"/>
    </source>
</evidence>
<keyword evidence="14" id="KW-0915">Sodium</keyword>
<feature type="transmembrane region" description="Helical" evidence="23">
    <location>
        <begin position="1022"/>
        <end position="1042"/>
    </location>
</feature>
<dbReference type="EMBL" id="MU254352">
    <property type="protein sequence ID" value="KAG9240756.1"/>
    <property type="molecule type" value="Genomic_DNA"/>
</dbReference>
<evidence type="ECO:0000256" key="21">
    <source>
        <dbReference type="ARBA" id="ARBA00049499"/>
    </source>
</evidence>
<dbReference type="NCBIfam" id="TIGR01523">
    <property type="entry name" value="ATPase-IID_K-Na"/>
    <property type="match status" value="1"/>
</dbReference>
<dbReference type="AlphaFoldDB" id="A0A9P7YVZ6"/>
<evidence type="ECO:0000256" key="7">
    <source>
        <dbReference type="ARBA" id="ARBA00022723"/>
    </source>
</evidence>
<dbReference type="PANTHER" id="PTHR42861">
    <property type="entry name" value="CALCIUM-TRANSPORTING ATPASE"/>
    <property type="match status" value="1"/>
</dbReference>
<evidence type="ECO:0000256" key="6">
    <source>
        <dbReference type="ARBA" id="ARBA00022692"/>
    </source>
</evidence>
<evidence type="ECO:0000256" key="18">
    <source>
        <dbReference type="ARBA" id="ARBA00035017"/>
    </source>
</evidence>
<dbReference type="SFLD" id="SFLDG00002">
    <property type="entry name" value="C1.7:_P-type_atpase_like"/>
    <property type="match status" value="1"/>
</dbReference>
<dbReference type="InterPro" id="IPR018303">
    <property type="entry name" value="ATPase_P-typ_P_site"/>
</dbReference>
<keyword evidence="3" id="KW-0813">Transport</keyword>
<evidence type="ECO:0000313" key="25">
    <source>
        <dbReference type="EMBL" id="KAG9240756.1"/>
    </source>
</evidence>
<evidence type="ECO:0000256" key="19">
    <source>
        <dbReference type="ARBA" id="ARBA00035029"/>
    </source>
</evidence>
<keyword evidence="10" id="KW-0460">Magnesium</keyword>
<evidence type="ECO:0000256" key="11">
    <source>
        <dbReference type="ARBA" id="ARBA00022958"/>
    </source>
</evidence>
<evidence type="ECO:0000256" key="5">
    <source>
        <dbReference type="ARBA" id="ARBA00022538"/>
    </source>
</evidence>
<comment type="caution">
    <text evidence="25">The sequence shown here is derived from an EMBL/GenBank/DDBJ whole genome shotgun (WGS) entry which is preliminary data.</text>
</comment>
<dbReference type="Proteomes" id="UP000887226">
    <property type="component" value="Unassembled WGS sequence"/>
</dbReference>
<dbReference type="InterPro" id="IPR006414">
    <property type="entry name" value="P-type_ATPase_IID"/>
</dbReference>
<dbReference type="GO" id="GO:0016887">
    <property type="term" value="F:ATP hydrolysis activity"/>
    <property type="evidence" value="ECO:0007669"/>
    <property type="project" value="InterPro"/>
</dbReference>
<gene>
    <name evidence="25" type="ORF">BJ878DRAFT_545917</name>
</gene>
<keyword evidence="9" id="KW-0067">ATP-binding</keyword>
<dbReference type="SFLD" id="SFLDS00003">
    <property type="entry name" value="Haloacid_Dehalogenase"/>
    <property type="match status" value="1"/>
</dbReference>
<dbReference type="Gene3D" id="1.20.1110.10">
    <property type="entry name" value="Calcium-transporting ATPase, transmembrane domain"/>
    <property type="match status" value="2"/>
</dbReference>
<keyword evidence="13 23" id="KW-1133">Transmembrane helix</keyword>
<dbReference type="Pfam" id="PF00122">
    <property type="entry name" value="E1-E2_ATPase"/>
    <property type="match status" value="1"/>
</dbReference>
<proteinExistence type="inferred from homology"/>
<dbReference type="SUPFAM" id="SSF81653">
    <property type="entry name" value="Calcium ATPase, transduction domain A"/>
    <property type="match status" value="1"/>
</dbReference>
<evidence type="ECO:0000256" key="4">
    <source>
        <dbReference type="ARBA" id="ARBA00022475"/>
    </source>
</evidence>
<dbReference type="SUPFAM" id="SSF81660">
    <property type="entry name" value="Metal cation-transporting ATPase, ATP-binding domain N"/>
    <property type="match status" value="1"/>
</dbReference>
<evidence type="ECO:0000256" key="20">
    <source>
        <dbReference type="ARBA" id="ARBA00048599"/>
    </source>
</evidence>
<dbReference type="GO" id="GO:0005886">
    <property type="term" value="C:plasma membrane"/>
    <property type="evidence" value="ECO:0007669"/>
    <property type="project" value="UniProtKB-SubCell"/>
</dbReference>
<feature type="transmembrane region" description="Helical" evidence="23">
    <location>
        <begin position="815"/>
        <end position="836"/>
    </location>
</feature>
<evidence type="ECO:0000256" key="23">
    <source>
        <dbReference type="SAM" id="Phobius"/>
    </source>
</evidence>
<dbReference type="InterPro" id="IPR001757">
    <property type="entry name" value="P_typ_ATPase"/>
</dbReference>
<dbReference type="FunFam" id="2.70.150.10:FF:000016">
    <property type="entry name" value="Calcium-transporting P-type ATPase putative"/>
    <property type="match status" value="1"/>
</dbReference>
<dbReference type="InterPro" id="IPR036412">
    <property type="entry name" value="HAD-like_sf"/>
</dbReference>
<evidence type="ECO:0000256" key="15">
    <source>
        <dbReference type="ARBA" id="ARBA00023065"/>
    </source>
</evidence>
<comment type="subcellular location">
    <subcellularLocation>
        <location evidence="2">Cell membrane</location>
        <topology evidence="2">Multi-pass membrane protein</topology>
    </subcellularLocation>
</comment>
<dbReference type="InterPro" id="IPR008250">
    <property type="entry name" value="ATPase_P-typ_transduc_dom_A_sf"/>
</dbReference>
<keyword evidence="7" id="KW-0479">Metal-binding</keyword>
<dbReference type="SMART" id="SM00831">
    <property type="entry name" value="Cation_ATPase_N"/>
    <property type="match status" value="1"/>
</dbReference>
<feature type="transmembrane region" description="Helical" evidence="23">
    <location>
        <begin position="848"/>
        <end position="867"/>
    </location>
</feature>
<keyword evidence="12" id="KW-1278">Translocase</keyword>
<keyword evidence="8" id="KW-0547">Nucleotide-binding</keyword>
<evidence type="ECO:0000256" key="14">
    <source>
        <dbReference type="ARBA" id="ARBA00023053"/>
    </source>
</evidence>
<reference evidence="25" key="1">
    <citation type="journal article" date="2021" name="IMA Fungus">
        <title>Genomic characterization of three marine fungi, including Emericellopsis atlantica sp. nov. with signatures of a generalist lifestyle and marine biomass degradation.</title>
        <authorList>
            <person name="Hagestad O.C."/>
            <person name="Hou L."/>
            <person name="Andersen J.H."/>
            <person name="Hansen E.H."/>
            <person name="Altermark B."/>
            <person name="Li C."/>
            <person name="Kuhnert E."/>
            <person name="Cox R.J."/>
            <person name="Crous P.W."/>
            <person name="Spatafora J.W."/>
            <person name="Lail K."/>
            <person name="Amirebrahimi M."/>
            <person name="Lipzen A."/>
            <person name="Pangilinan J."/>
            <person name="Andreopoulos W."/>
            <person name="Hayes R.D."/>
            <person name="Ng V."/>
            <person name="Grigoriev I.V."/>
            <person name="Jackson S.A."/>
            <person name="Sutton T.D.S."/>
            <person name="Dobson A.D.W."/>
            <person name="Rama T."/>
        </authorList>
    </citation>
    <scope>NUCLEOTIDE SEQUENCE</scope>
    <source>
        <strain evidence="25">TRa3180A</strain>
    </source>
</reference>
<dbReference type="GO" id="GO:0005524">
    <property type="term" value="F:ATP binding"/>
    <property type="evidence" value="ECO:0007669"/>
    <property type="project" value="UniProtKB-KW"/>
</dbReference>
<organism evidence="25 26">
    <name type="scientific">Calycina marina</name>
    <dbReference type="NCBI Taxonomy" id="1763456"/>
    <lineage>
        <taxon>Eukaryota</taxon>
        <taxon>Fungi</taxon>
        <taxon>Dikarya</taxon>
        <taxon>Ascomycota</taxon>
        <taxon>Pezizomycotina</taxon>
        <taxon>Leotiomycetes</taxon>
        <taxon>Helotiales</taxon>
        <taxon>Pezizellaceae</taxon>
        <taxon>Calycina</taxon>
    </lineage>
</organism>
<dbReference type="FunFam" id="3.40.50.1000:FF:000001">
    <property type="entry name" value="Phospholipid-transporting ATPase IC"/>
    <property type="match status" value="1"/>
</dbReference>
<keyword evidence="4" id="KW-1003">Cell membrane</keyword>
<keyword evidence="6 23" id="KW-0812">Transmembrane</keyword>
<dbReference type="InterPro" id="IPR059000">
    <property type="entry name" value="ATPase_P-type_domA"/>
</dbReference>
<dbReference type="InterPro" id="IPR023299">
    <property type="entry name" value="ATPase_P-typ_cyto_dom_N"/>
</dbReference>